<feature type="domain" description="AIR9-like A9" evidence="1">
    <location>
        <begin position="202"/>
        <end position="270"/>
    </location>
</feature>
<dbReference type="PANTHER" id="PTHR31149:SF11">
    <property type="entry name" value="187-KDA MICROTUBULE-ASSOCIATED PROTEIN AIR9"/>
    <property type="match status" value="1"/>
</dbReference>
<feature type="domain" description="AIR9-like A9" evidence="1">
    <location>
        <begin position="93"/>
        <end position="178"/>
    </location>
</feature>
<proteinExistence type="predicted"/>
<feature type="domain" description="AIR9 PH-like" evidence="2">
    <location>
        <begin position="509"/>
        <end position="600"/>
    </location>
</feature>
<dbReference type="Gene3D" id="2.60.40.2700">
    <property type="match status" value="1"/>
</dbReference>
<evidence type="ECO:0000259" key="1">
    <source>
        <dbReference type="Pfam" id="PF23197"/>
    </source>
</evidence>
<dbReference type="Pfam" id="PF23197">
    <property type="entry name" value="IG_AIR9"/>
    <property type="match status" value="4"/>
</dbReference>
<keyword evidence="4" id="KW-1185">Reference proteome</keyword>
<name>A0ABR2LXL8_9ASPA</name>
<dbReference type="Proteomes" id="UP001412067">
    <property type="component" value="Unassembled WGS sequence"/>
</dbReference>
<dbReference type="PANTHER" id="PTHR31149">
    <property type="entry name" value="EXPRESSED PROTEIN"/>
    <property type="match status" value="1"/>
</dbReference>
<gene>
    <name evidence="3" type="ORF">KSP40_PGU003897</name>
</gene>
<comment type="caution">
    <text evidence="3">The sequence shown here is derived from an EMBL/GenBank/DDBJ whole genome shotgun (WGS) entry which is preliminary data.</text>
</comment>
<accession>A0ABR2LXL8</accession>
<feature type="domain" description="AIR9-like A9" evidence="1">
    <location>
        <begin position="1"/>
        <end position="74"/>
    </location>
</feature>
<dbReference type="EMBL" id="JBBWWR010000014">
    <property type="protein sequence ID" value="KAK8953546.1"/>
    <property type="molecule type" value="Genomic_DNA"/>
</dbReference>
<dbReference type="InterPro" id="IPR056287">
    <property type="entry name" value="PH_AIR9"/>
</dbReference>
<evidence type="ECO:0000259" key="2">
    <source>
        <dbReference type="Pfam" id="PF23218"/>
    </source>
</evidence>
<reference evidence="3 4" key="1">
    <citation type="journal article" date="2022" name="Nat. Plants">
        <title>Genomes of leafy and leafless Platanthera orchids illuminate the evolution of mycoheterotrophy.</title>
        <authorList>
            <person name="Li M.H."/>
            <person name="Liu K.W."/>
            <person name="Li Z."/>
            <person name="Lu H.C."/>
            <person name="Ye Q.L."/>
            <person name="Zhang D."/>
            <person name="Wang J.Y."/>
            <person name="Li Y.F."/>
            <person name="Zhong Z.M."/>
            <person name="Liu X."/>
            <person name="Yu X."/>
            <person name="Liu D.K."/>
            <person name="Tu X.D."/>
            <person name="Liu B."/>
            <person name="Hao Y."/>
            <person name="Liao X.Y."/>
            <person name="Jiang Y.T."/>
            <person name="Sun W.H."/>
            <person name="Chen J."/>
            <person name="Chen Y.Q."/>
            <person name="Ai Y."/>
            <person name="Zhai J.W."/>
            <person name="Wu S.S."/>
            <person name="Zhou Z."/>
            <person name="Hsiao Y.Y."/>
            <person name="Wu W.L."/>
            <person name="Chen Y.Y."/>
            <person name="Lin Y.F."/>
            <person name="Hsu J.L."/>
            <person name="Li C.Y."/>
            <person name="Wang Z.W."/>
            <person name="Zhao X."/>
            <person name="Zhong W.Y."/>
            <person name="Ma X.K."/>
            <person name="Ma L."/>
            <person name="Huang J."/>
            <person name="Chen G.Z."/>
            <person name="Huang M.Z."/>
            <person name="Huang L."/>
            <person name="Peng D.H."/>
            <person name="Luo Y.B."/>
            <person name="Zou S.Q."/>
            <person name="Chen S.P."/>
            <person name="Lan S."/>
            <person name="Tsai W.C."/>
            <person name="Van de Peer Y."/>
            <person name="Liu Z.J."/>
        </authorList>
    </citation>
    <scope>NUCLEOTIDE SEQUENCE [LARGE SCALE GENOMIC DNA]</scope>
    <source>
        <strain evidence="3">Lor288</strain>
    </source>
</reference>
<sequence>MVEGKRLSFVATYSGGEMGSCIQEWFRLKEGGIKEKLTDGVSLDLTIEDVGRCIELVYTPVREDGLRGAKKCLISPAVTPADPRAIELGIPGCLEDEEIVPLKSYYGGKEGNGEYLWYRTRRKFDNSDIVDISSTTEDLVVVGKSMIYTPTVDDVGFYLVLNWVPTRDDGKQGFPIVAIASNPVMAAPPVVSNVCIQSIGSGTYKGVGQYYGGSEGSSMYSWYRQANDGTVILISGATLPTYKASDPDYNCRLLFGYTPVRSDSAVGELVLSEASGIVLPDIPKIEMISFSGKQVEGEILTAVLATPQTENQKHVWSKYKKDVKYQWFSSIKMTEHQSFEPFSSQKNCSYRVRFEDIGHYLKCELTVTDVFGRSSETVSAMTTAVLPGIPKVDQLEIEGRGFHTNLYAVRGIYCGGKEGKSQIQWLRSMVGSPDLISIPGEVGRMYEANVDDVGYRLVAVYTPVREDGVEGEPVSTSTEPIAVEPDVYREVKQKLQIGSVKFEALIEKDKKVPGAGNLERRILEVNRKRVKVVKPGSKTSFPTTEIRGTYAPPFHVVIYRNDQHRFKIVVDGEDEVDLMVQTRHLRDVIVLVIRGLAQRFNSTSLNSLLKVDS</sequence>
<protein>
    <submittedName>
        <fullName evidence="3">Uncharacterized protein</fullName>
    </submittedName>
</protein>
<dbReference type="Pfam" id="PF23218">
    <property type="entry name" value="PH_AIR9"/>
    <property type="match status" value="1"/>
</dbReference>
<feature type="domain" description="AIR9-like A9" evidence="1">
    <location>
        <begin position="392"/>
        <end position="477"/>
    </location>
</feature>
<evidence type="ECO:0000313" key="4">
    <source>
        <dbReference type="Proteomes" id="UP001412067"/>
    </source>
</evidence>
<organism evidence="3 4">
    <name type="scientific">Platanthera guangdongensis</name>
    <dbReference type="NCBI Taxonomy" id="2320717"/>
    <lineage>
        <taxon>Eukaryota</taxon>
        <taxon>Viridiplantae</taxon>
        <taxon>Streptophyta</taxon>
        <taxon>Embryophyta</taxon>
        <taxon>Tracheophyta</taxon>
        <taxon>Spermatophyta</taxon>
        <taxon>Magnoliopsida</taxon>
        <taxon>Liliopsida</taxon>
        <taxon>Asparagales</taxon>
        <taxon>Orchidaceae</taxon>
        <taxon>Orchidoideae</taxon>
        <taxon>Orchideae</taxon>
        <taxon>Orchidinae</taxon>
        <taxon>Platanthera</taxon>
    </lineage>
</organism>
<evidence type="ECO:0000313" key="3">
    <source>
        <dbReference type="EMBL" id="KAK8953546.1"/>
    </source>
</evidence>
<dbReference type="InterPro" id="IPR056284">
    <property type="entry name" value="AIR9-like_A9"/>
</dbReference>